<gene>
    <name evidence="1" type="ORF">KUV31_08465</name>
</gene>
<comment type="caution">
    <text evidence="1">The sequence shown here is derived from an EMBL/GenBank/DDBJ whole genome shotgun (WGS) entry which is preliminary data.</text>
</comment>
<dbReference type="AlphaFoldDB" id="A0A9Q3S1D0"/>
<evidence type="ECO:0000313" key="2">
    <source>
        <dbReference type="Proteomes" id="UP000824927"/>
    </source>
</evidence>
<name>A0A9Q3S1D0_9SPHN</name>
<sequence>MSLPKGFAMFRRTDGTAAVCRVSAILFVGKNERGVVLNFAGGAQVNVHESFDEVMALLSSED</sequence>
<protein>
    <submittedName>
        <fullName evidence="1">Uncharacterized protein</fullName>
    </submittedName>
</protein>
<dbReference type="RefSeq" id="WP_222405214.1">
    <property type="nucleotide sequence ID" value="NZ_JAHVKP010000001.1"/>
</dbReference>
<dbReference type="EMBL" id="JAHVKP010000001">
    <property type="protein sequence ID" value="MBY6218374.1"/>
    <property type="molecule type" value="Genomic_DNA"/>
</dbReference>
<organism evidence="1 2">
    <name type="scientific">Qipengyuania aquimaris</name>
    <dbReference type="NCBI Taxonomy" id="255984"/>
    <lineage>
        <taxon>Bacteria</taxon>
        <taxon>Pseudomonadati</taxon>
        <taxon>Pseudomonadota</taxon>
        <taxon>Alphaproteobacteria</taxon>
        <taxon>Sphingomonadales</taxon>
        <taxon>Erythrobacteraceae</taxon>
        <taxon>Qipengyuania</taxon>
    </lineage>
</organism>
<dbReference type="Proteomes" id="UP000824927">
    <property type="component" value="Unassembled WGS sequence"/>
</dbReference>
<proteinExistence type="predicted"/>
<evidence type="ECO:0000313" key="1">
    <source>
        <dbReference type="EMBL" id="MBY6218374.1"/>
    </source>
</evidence>
<reference evidence="1" key="1">
    <citation type="submission" date="2021-06" db="EMBL/GenBank/DDBJ databases">
        <title>50 bacteria genomes isolated from Dapeng, Shenzhen, China.</title>
        <authorList>
            <person name="Zheng W."/>
            <person name="Yu S."/>
            <person name="Huang Y."/>
        </authorList>
    </citation>
    <scope>NUCLEOTIDE SEQUENCE</scope>
    <source>
        <strain evidence="1">DP4N28-2</strain>
    </source>
</reference>
<accession>A0A9Q3S1D0</accession>